<organism evidence="2 3">
    <name type="scientific">Fusarium euwallaceae</name>
    <dbReference type="NCBI Taxonomy" id="1147111"/>
    <lineage>
        <taxon>Eukaryota</taxon>
        <taxon>Fungi</taxon>
        <taxon>Dikarya</taxon>
        <taxon>Ascomycota</taxon>
        <taxon>Pezizomycotina</taxon>
        <taxon>Sordariomycetes</taxon>
        <taxon>Hypocreomycetidae</taxon>
        <taxon>Hypocreales</taxon>
        <taxon>Nectriaceae</taxon>
        <taxon>Fusarium</taxon>
        <taxon>Fusarium solani species complex</taxon>
    </lineage>
</organism>
<evidence type="ECO:0000256" key="1">
    <source>
        <dbReference type="SAM" id="MobiDB-lite"/>
    </source>
</evidence>
<protein>
    <submittedName>
        <fullName evidence="2">Uncharacterized protein</fullName>
    </submittedName>
</protein>
<dbReference type="AlphaFoldDB" id="A0A430LIB6"/>
<evidence type="ECO:0000313" key="2">
    <source>
        <dbReference type="EMBL" id="RTE75441.1"/>
    </source>
</evidence>
<reference evidence="2 3" key="1">
    <citation type="submission" date="2017-06" db="EMBL/GenBank/DDBJ databases">
        <title>Comparative genomic analysis of Ambrosia Fusariam Clade fungi.</title>
        <authorList>
            <person name="Stajich J.E."/>
            <person name="Carrillo J."/>
            <person name="Kijimoto T."/>
            <person name="Eskalen A."/>
            <person name="O'Donnell K."/>
            <person name="Kasson M."/>
        </authorList>
    </citation>
    <scope>NUCLEOTIDE SEQUENCE [LARGE SCALE GENOMIC DNA]</scope>
    <source>
        <strain evidence="2 3">UCR1854</strain>
    </source>
</reference>
<evidence type="ECO:0000313" key="3">
    <source>
        <dbReference type="Proteomes" id="UP000287124"/>
    </source>
</evidence>
<feature type="region of interest" description="Disordered" evidence="1">
    <location>
        <begin position="1"/>
        <end position="27"/>
    </location>
</feature>
<proteinExistence type="predicted"/>
<dbReference type="Proteomes" id="UP000287124">
    <property type="component" value="Unassembled WGS sequence"/>
</dbReference>
<dbReference type="EMBL" id="MIKF01000186">
    <property type="protein sequence ID" value="RTE75441.1"/>
    <property type="molecule type" value="Genomic_DNA"/>
</dbReference>
<name>A0A430LIB6_9HYPO</name>
<comment type="caution">
    <text evidence="2">The sequence shown here is derived from an EMBL/GenBank/DDBJ whole genome shotgun (WGS) entry which is preliminary data.</text>
</comment>
<accession>A0A430LIB6</accession>
<keyword evidence="3" id="KW-1185">Reference proteome</keyword>
<sequence length="140" mass="14910">MEEGGVSKQAAPPPRSGRPSLVTWRPPGCGCRPPTPAQHRLEIWVSFQARLPGDPVTYDICDDEDYVTFLTRYALELGRDDAQSRAITLPNLCARLAPDESEIDATAVAGAASLVSSGLVMPSVEADSTVVEAQEAGDEV</sequence>
<gene>
    <name evidence="2" type="ORF">BHE90_010117</name>
</gene>